<dbReference type="InterPro" id="IPR002491">
    <property type="entry name" value="ABC_transptr_periplasmic_BD"/>
</dbReference>
<keyword evidence="3" id="KW-0813">Transport</keyword>
<evidence type="ECO:0000256" key="3">
    <source>
        <dbReference type="ARBA" id="ARBA00022448"/>
    </source>
</evidence>
<evidence type="ECO:0000256" key="1">
    <source>
        <dbReference type="ARBA" id="ARBA00004196"/>
    </source>
</evidence>
<evidence type="ECO:0000256" key="6">
    <source>
        <dbReference type="SAM" id="SignalP"/>
    </source>
</evidence>
<evidence type="ECO:0000259" key="7">
    <source>
        <dbReference type="PROSITE" id="PS50983"/>
    </source>
</evidence>
<dbReference type="AlphaFoldDB" id="A0A927EZ91"/>
<evidence type="ECO:0000313" key="9">
    <source>
        <dbReference type="Proteomes" id="UP000632289"/>
    </source>
</evidence>
<dbReference type="PROSITE" id="PS51257">
    <property type="entry name" value="PROKAR_LIPOPROTEIN"/>
    <property type="match status" value="1"/>
</dbReference>
<evidence type="ECO:0000313" key="8">
    <source>
        <dbReference type="EMBL" id="MBD3931369.1"/>
    </source>
</evidence>
<name>A0A927EZ91_9ACTN</name>
<dbReference type="RefSeq" id="WP_191208650.1">
    <property type="nucleotide sequence ID" value="NZ_BAABKL010000016.1"/>
</dbReference>
<dbReference type="Pfam" id="PF01497">
    <property type="entry name" value="Peripla_BP_2"/>
    <property type="match status" value="1"/>
</dbReference>
<evidence type="ECO:0000256" key="2">
    <source>
        <dbReference type="ARBA" id="ARBA00008814"/>
    </source>
</evidence>
<evidence type="ECO:0000256" key="4">
    <source>
        <dbReference type="ARBA" id="ARBA00022729"/>
    </source>
</evidence>
<feature type="region of interest" description="Disordered" evidence="5">
    <location>
        <begin position="28"/>
        <end position="48"/>
    </location>
</feature>
<dbReference type="GO" id="GO:0030288">
    <property type="term" value="C:outer membrane-bounded periplasmic space"/>
    <property type="evidence" value="ECO:0007669"/>
    <property type="project" value="TreeGrafter"/>
</dbReference>
<dbReference type="GO" id="GO:1901678">
    <property type="term" value="P:iron coordination entity transport"/>
    <property type="evidence" value="ECO:0007669"/>
    <property type="project" value="UniProtKB-ARBA"/>
</dbReference>
<organism evidence="8 9">
    <name type="scientific">Streptomyces chumphonensis</name>
    <dbReference type="NCBI Taxonomy" id="1214925"/>
    <lineage>
        <taxon>Bacteria</taxon>
        <taxon>Bacillati</taxon>
        <taxon>Actinomycetota</taxon>
        <taxon>Actinomycetes</taxon>
        <taxon>Kitasatosporales</taxon>
        <taxon>Streptomycetaceae</taxon>
        <taxon>Streptomyces</taxon>
    </lineage>
</organism>
<dbReference type="Gene3D" id="3.40.50.1980">
    <property type="entry name" value="Nitrogenase molybdenum iron protein domain"/>
    <property type="match status" value="2"/>
</dbReference>
<keyword evidence="4 6" id="KW-0732">Signal</keyword>
<keyword evidence="9" id="KW-1185">Reference proteome</keyword>
<dbReference type="PROSITE" id="PS50983">
    <property type="entry name" value="FE_B12_PBP"/>
    <property type="match status" value="1"/>
</dbReference>
<comment type="subcellular location">
    <subcellularLocation>
        <location evidence="1">Cell envelope</location>
    </subcellularLocation>
</comment>
<feature type="domain" description="Fe/B12 periplasmic-binding" evidence="7">
    <location>
        <begin position="80"/>
        <end position="333"/>
    </location>
</feature>
<accession>A0A927EZ91</accession>
<evidence type="ECO:0000256" key="5">
    <source>
        <dbReference type="SAM" id="MobiDB-lite"/>
    </source>
</evidence>
<sequence>MSRSSIRTGRRRLIAAAVTLTALLAGCGGSTGTSTGDEDRTDSANGDRATTDVTVEPIEAAREITDHRGVTVATDAPPRRVVCLVALCDDMLVELGMEPVATNSALLAHPDLLGERRAAEIPVVPGGFLAPEVEAILSHEPDLVIGLEDTHGKLAPALEGATTFWPVQPEKWQDSVGYLRDLAALTGRTEQGEKAEGAFRAALAEAEAEPSEHTALIIYGSDENFGVATPGTDVAAGLLPKLADYPFASRGVEGSYSLEEILAKDVDVLFVETMSFGDDSGKLSEKLADNPLWGQIPAVRDGDVHEVDPEVWAKGRGTRSLGIVLDEATAALR</sequence>
<dbReference type="SUPFAM" id="SSF53807">
    <property type="entry name" value="Helical backbone' metal receptor"/>
    <property type="match status" value="1"/>
</dbReference>
<protein>
    <submittedName>
        <fullName evidence="8">ABC transporter substrate-binding protein</fullName>
    </submittedName>
</protein>
<comment type="similarity">
    <text evidence="2">Belongs to the bacterial solute-binding protein 8 family.</text>
</comment>
<proteinExistence type="inferred from homology"/>
<dbReference type="InterPro" id="IPR051313">
    <property type="entry name" value="Bact_iron-sidero_bind"/>
</dbReference>
<dbReference type="EMBL" id="JACXYU010000002">
    <property type="protein sequence ID" value="MBD3931369.1"/>
    <property type="molecule type" value="Genomic_DNA"/>
</dbReference>
<gene>
    <name evidence="8" type="ORF">IF129_07305</name>
</gene>
<comment type="caution">
    <text evidence="8">The sequence shown here is derived from an EMBL/GenBank/DDBJ whole genome shotgun (WGS) entry which is preliminary data.</text>
</comment>
<reference evidence="8" key="1">
    <citation type="submission" date="2020-09" db="EMBL/GenBank/DDBJ databases">
        <title>Secondary metabolite and genome analysis of marine Streptomyces chumphonensis KK1-2T.</title>
        <authorList>
            <person name="Phongsopitanun W."/>
            <person name="Kanchanasin P."/>
            <person name="Pittayakhajonwut P."/>
            <person name="Suwanborirux K."/>
            <person name="Tanasupawat S."/>
        </authorList>
    </citation>
    <scope>NUCLEOTIDE SEQUENCE</scope>
    <source>
        <strain evidence="8">KK1-2</strain>
    </source>
</reference>
<dbReference type="Proteomes" id="UP000632289">
    <property type="component" value="Unassembled WGS sequence"/>
</dbReference>
<dbReference type="PANTHER" id="PTHR30532">
    <property type="entry name" value="IRON III DICITRATE-BINDING PERIPLASMIC PROTEIN"/>
    <property type="match status" value="1"/>
</dbReference>
<feature type="chain" id="PRO_5039732111" evidence="6">
    <location>
        <begin position="28"/>
        <end position="333"/>
    </location>
</feature>
<feature type="signal peptide" evidence="6">
    <location>
        <begin position="1"/>
        <end position="27"/>
    </location>
</feature>
<dbReference type="PANTHER" id="PTHR30532:SF1">
    <property type="entry name" value="IRON(3+)-HYDROXAMATE-BINDING PROTEIN FHUD"/>
    <property type="match status" value="1"/>
</dbReference>